<sequence>MTTIKTTQSVYQQLRGHLTELKLADAAEALPGILDQAQAEDWTLTHALERLLAIEVTATEKRRLAGRFRFANLPTGATLENFDHDAASGIDPHLLAELGTCRFLENATNVLLIGPPGVGKTHIATGLGHAAINAGYRVYFTSAADLAARCHRAAIEGKWSTMMRFFVPHPADHRRARLPPPAR</sequence>
<reference evidence="3" key="1">
    <citation type="journal article" date="2019" name="Int. J. Syst. Evol. Microbiol.">
        <title>The Global Catalogue of Microorganisms (GCM) 10K type strain sequencing project: providing services to taxonomists for standard genome sequencing and annotation.</title>
        <authorList>
            <consortium name="The Broad Institute Genomics Platform"/>
            <consortium name="The Broad Institute Genome Sequencing Center for Infectious Disease"/>
            <person name="Wu L."/>
            <person name="Ma J."/>
        </authorList>
    </citation>
    <scope>NUCLEOTIDE SEQUENCE [LARGE SCALE GENOMIC DNA]</scope>
    <source>
        <strain evidence="3">JCM 18542</strain>
    </source>
</reference>
<gene>
    <name evidence="2" type="ORF">GCM10023353_20480</name>
</gene>
<dbReference type="Pfam" id="PF01695">
    <property type="entry name" value="IstB_IS21"/>
    <property type="match status" value="1"/>
</dbReference>
<proteinExistence type="predicted"/>
<accession>A0ABP9CV04</accession>
<comment type="caution">
    <text evidence="2">The sequence shown here is derived from an EMBL/GenBank/DDBJ whole genome shotgun (WGS) entry which is preliminary data.</text>
</comment>
<dbReference type="InterPro" id="IPR027417">
    <property type="entry name" value="P-loop_NTPase"/>
</dbReference>
<dbReference type="Proteomes" id="UP001500839">
    <property type="component" value="Unassembled WGS sequence"/>
</dbReference>
<organism evidence="2 3">
    <name type="scientific">Tomitella cavernea</name>
    <dbReference type="NCBI Taxonomy" id="1387982"/>
    <lineage>
        <taxon>Bacteria</taxon>
        <taxon>Bacillati</taxon>
        <taxon>Actinomycetota</taxon>
        <taxon>Actinomycetes</taxon>
        <taxon>Mycobacteriales</taxon>
        <taxon>Tomitella</taxon>
    </lineage>
</organism>
<dbReference type="EMBL" id="BAABKQ010000001">
    <property type="protein sequence ID" value="GAA4814922.1"/>
    <property type="molecule type" value="Genomic_DNA"/>
</dbReference>
<dbReference type="PANTHER" id="PTHR30050">
    <property type="entry name" value="CHROMOSOMAL REPLICATION INITIATOR PROTEIN DNAA"/>
    <property type="match status" value="1"/>
</dbReference>
<protein>
    <recommendedName>
        <fullName evidence="1">IstB-like ATP-binding domain-containing protein</fullName>
    </recommendedName>
</protein>
<keyword evidence="3" id="KW-1185">Reference proteome</keyword>
<dbReference type="InterPro" id="IPR002611">
    <property type="entry name" value="IstB_ATP-bd"/>
</dbReference>
<dbReference type="Gene3D" id="3.40.50.300">
    <property type="entry name" value="P-loop containing nucleotide triphosphate hydrolases"/>
    <property type="match status" value="1"/>
</dbReference>
<dbReference type="CDD" id="cd00009">
    <property type="entry name" value="AAA"/>
    <property type="match status" value="1"/>
</dbReference>
<feature type="domain" description="IstB-like ATP-binding" evidence="1">
    <location>
        <begin position="18"/>
        <end position="163"/>
    </location>
</feature>
<dbReference type="SUPFAM" id="SSF52540">
    <property type="entry name" value="P-loop containing nucleoside triphosphate hydrolases"/>
    <property type="match status" value="1"/>
</dbReference>
<evidence type="ECO:0000259" key="1">
    <source>
        <dbReference type="Pfam" id="PF01695"/>
    </source>
</evidence>
<evidence type="ECO:0000313" key="2">
    <source>
        <dbReference type="EMBL" id="GAA4814922.1"/>
    </source>
</evidence>
<name>A0ABP9CV04_9ACTN</name>
<evidence type="ECO:0000313" key="3">
    <source>
        <dbReference type="Proteomes" id="UP001500839"/>
    </source>
</evidence>
<dbReference type="PANTHER" id="PTHR30050:SF4">
    <property type="entry name" value="ATP-BINDING PROTEIN RV3427C IN INSERTION SEQUENCE-RELATED"/>
    <property type="match status" value="1"/>
</dbReference>